<accession>A0ABD0VGT6</accession>
<dbReference type="AlphaFoldDB" id="A0ABD0VGT6"/>
<protein>
    <submittedName>
        <fullName evidence="1">Uncharacterized protein</fullName>
    </submittedName>
</protein>
<sequence>MIQPKNNLEIGYLPFHGGNPVLHHRLDLIHLPFKSFFKRIHFLGRHFYPDLCRFQKSGFGSQKQHPFPSTGQKLTAEIYKKQPSTNQRTKVLPQSILLYTKAYAANREPQRGLGITGLSGLRIEEKRKRRAAAMATTKAKPMNEESSLLCNSILRCISSFSLSLAT</sequence>
<organism evidence="1 2">
    <name type="scientific">Dendrobium thyrsiflorum</name>
    <name type="common">Pinecone-like raceme dendrobium</name>
    <name type="synonym">Orchid</name>
    <dbReference type="NCBI Taxonomy" id="117978"/>
    <lineage>
        <taxon>Eukaryota</taxon>
        <taxon>Viridiplantae</taxon>
        <taxon>Streptophyta</taxon>
        <taxon>Embryophyta</taxon>
        <taxon>Tracheophyta</taxon>
        <taxon>Spermatophyta</taxon>
        <taxon>Magnoliopsida</taxon>
        <taxon>Liliopsida</taxon>
        <taxon>Asparagales</taxon>
        <taxon>Orchidaceae</taxon>
        <taxon>Epidendroideae</taxon>
        <taxon>Malaxideae</taxon>
        <taxon>Dendrobiinae</taxon>
        <taxon>Dendrobium</taxon>
    </lineage>
</organism>
<evidence type="ECO:0000313" key="1">
    <source>
        <dbReference type="EMBL" id="KAL0924364.1"/>
    </source>
</evidence>
<dbReference type="Proteomes" id="UP001552299">
    <property type="component" value="Unassembled WGS sequence"/>
</dbReference>
<name>A0ABD0VGT6_DENTH</name>
<proteinExistence type="predicted"/>
<reference evidence="1 2" key="1">
    <citation type="journal article" date="2024" name="Plant Biotechnol. J.">
        <title>Dendrobium thyrsiflorum genome and its molecular insights into genes involved in important horticultural traits.</title>
        <authorList>
            <person name="Chen B."/>
            <person name="Wang J.Y."/>
            <person name="Zheng P.J."/>
            <person name="Li K.L."/>
            <person name="Liang Y.M."/>
            <person name="Chen X.F."/>
            <person name="Zhang C."/>
            <person name="Zhao X."/>
            <person name="He X."/>
            <person name="Zhang G.Q."/>
            <person name="Liu Z.J."/>
            <person name="Xu Q."/>
        </authorList>
    </citation>
    <scope>NUCLEOTIDE SEQUENCE [LARGE SCALE GENOMIC DNA]</scope>
    <source>
        <strain evidence="1">GZMU011</strain>
    </source>
</reference>
<keyword evidence="2" id="KW-1185">Reference proteome</keyword>
<evidence type="ECO:0000313" key="2">
    <source>
        <dbReference type="Proteomes" id="UP001552299"/>
    </source>
</evidence>
<gene>
    <name evidence="1" type="ORF">M5K25_005181</name>
</gene>
<dbReference type="EMBL" id="JANQDX010000005">
    <property type="protein sequence ID" value="KAL0924364.1"/>
    <property type="molecule type" value="Genomic_DNA"/>
</dbReference>
<comment type="caution">
    <text evidence="1">The sequence shown here is derived from an EMBL/GenBank/DDBJ whole genome shotgun (WGS) entry which is preliminary data.</text>
</comment>